<gene>
    <name evidence="7" type="ORF">GP486_006404</name>
</gene>
<comment type="caution">
    <text evidence="7">The sequence shown here is derived from an EMBL/GenBank/DDBJ whole genome shotgun (WGS) entry which is preliminary data.</text>
</comment>
<evidence type="ECO:0000313" key="8">
    <source>
        <dbReference type="Proteomes" id="UP000750711"/>
    </source>
</evidence>
<dbReference type="Gene3D" id="3.30.540.10">
    <property type="entry name" value="Fructose-1,6-Bisphosphatase, subunit A, domain 1"/>
    <property type="match status" value="1"/>
</dbReference>
<reference evidence="7" key="1">
    <citation type="submission" date="2021-03" db="EMBL/GenBank/DDBJ databases">
        <title>Comparative genomics and phylogenomic investigation of the class Geoglossomycetes provide insights into ecological specialization and systematics.</title>
        <authorList>
            <person name="Melie T."/>
            <person name="Pirro S."/>
            <person name="Miller A.N."/>
            <person name="Quandt A."/>
        </authorList>
    </citation>
    <scope>NUCLEOTIDE SEQUENCE</scope>
    <source>
        <strain evidence="7">CAQ_001_2017</strain>
    </source>
</reference>
<proteinExistence type="inferred from homology"/>
<comment type="similarity">
    <text evidence="2">Belongs to the inositol monophosphatase superfamily.</text>
</comment>
<name>A0A9P8IDL9_9PEZI</name>
<dbReference type="SUPFAM" id="SSF56655">
    <property type="entry name" value="Carbohydrate phosphatase"/>
    <property type="match status" value="1"/>
</dbReference>
<comment type="cofactor">
    <cofactor evidence="1 6">
        <name>Mg(2+)</name>
        <dbReference type="ChEBI" id="CHEBI:18420"/>
    </cofactor>
</comment>
<dbReference type="Pfam" id="PF00459">
    <property type="entry name" value="Inositol_P"/>
    <property type="match status" value="1"/>
</dbReference>
<keyword evidence="4" id="KW-0378">Hydrolase</keyword>
<dbReference type="PROSITE" id="PS00629">
    <property type="entry name" value="IMP_1"/>
    <property type="match status" value="1"/>
</dbReference>
<dbReference type="Proteomes" id="UP000750711">
    <property type="component" value="Unassembled WGS sequence"/>
</dbReference>
<evidence type="ECO:0000256" key="1">
    <source>
        <dbReference type="ARBA" id="ARBA00001946"/>
    </source>
</evidence>
<evidence type="ECO:0000256" key="4">
    <source>
        <dbReference type="ARBA" id="ARBA00022801"/>
    </source>
</evidence>
<evidence type="ECO:0000313" key="7">
    <source>
        <dbReference type="EMBL" id="KAH0555653.1"/>
    </source>
</evidence>
<evidence type="ECO:0000256" key="5">
    <source>
        <dbReference type="ARBA" id="ARBA00022842"/>
    </source>
</evidence>
<dbReference type="InterPro" id="IPR000760">
    <property type="entry name" value="Inositol_monophosphatase-like"/>
</dbReference>
<evidence type="ECO:0000256" key="6">
    <source>
        <dbReference type="PIRSR" id="PIRSR600760-2"/>
    </source>
</evidence>
<feature type="binding site" evidence="6">
    <location>
        <position position="70"/>
    </location>
    <ligand>
        <name>Mg(2+)</name>
        <dbReference type="ChEBI" id="CHEBI:18420"/>
        <label>1</label>
        <note>catalytic</note>
    </ligand>
</feature>
<dbReference type="GO" id="GO:0008441">
    <property type="term" value="F:3'(2'),5'-bisphosphate nucleotidase activity"/>
    <property type="evidence" value="ECO:0007669"/>
    <property type="project" value="TreeGrafter"/>
</dbReference>
<feature type="binding site" evidence="6">
    <location>
        <position position="134"/>
    </location>
    <ligand>
        <name>Mg(2+)</name>
        <dbReference type="ChEBI" id="CHEBI:18420"/>
        <label>1</label>
        <note>catalytic</note>
    </ligand>
</feature>
<keyword evidence="3 6" id="KW-0479">Metal-binding</keyword>
<sequence>MASDYAEERRIAELAIQRASLLTQTVLLARDKGSLNKEDNSLVTIADFGAQALIISAIRHNFPQDIFIGEEDAKALRSDKQLQQRVWELVSSTHLDDKESEEMLGTVNSREEMLEVIDLGSSTSSQKGRVWVLDPVDGTKDFVRGAQYAVCLALLEKGIQKVGVLGCPNLNTDATNIFDGPPKTPGPGIIISAVSGYGATTRP</sequence>
<dbReference type="InterPro" id="IPR020583">
    <property type="entry name" value="Inositol_monoP_metal-BS"/>
</dbReference>
<dbReference type="AlphaFoldDB" id="A0A9P8IDL9"/>
<evidence type="ECO:0000256" key="2">
    <source>
        <dbReference type="ARBA" id="ARBA00009759"/>
    </source>
</evidence>
<feature type="non-terminal residue" evidence="7">
    <location>
        <position position="203"/>
    </location>
</feature>
<evidence type="ECO:0000256" key="3">
    <source>
        <dbReference type="ARBA" id="ARBA00022723"/>
    </source>
</evidence>
<accession>A0A9P8IDL9</accession>
<dbReference type="InterPro" id="IPR051090">
    <property type="entry name" value="Inositol_monoP_superfamily"/>
</dbReference>
<dbReference type="PANTHER" id="PTHR43200:SF2">
    <property type="entry name" value="3'(2'),5'-BISPHOSPHATE NUCLEOTIDASE"/>
    <property type="match status" value="1"/>
</dbReference>
<evidence type="ECO:0008006" key="9">
    <source>
        <dbReference type="Google" id="ProtNLM"/>
    </source>
</evidence>
<dbReference type="GO" id="GO:0046872">
    <property type="term" value="F:metal ion binding"/>
    <property type="evidence" value="ECO:0007669"/>
    <property type="project" value="UniProtKB-KW"/>
</dbReference>
<protein>
    <recommendedName>
        <fullName evidence="9">3'(2'),5'-bisphosphate nucleotidase</fullName>
    </recommendedName>
</protein>
<dbReference type="EMBL" id="JAGHQM010001432">
    <property type="protein sequence ID" value="KAH0555653.1"/>
    <property type="molecule type" value="Genomic_DNA"/>
</dbReference>
<organism evidence="7 8">
    <name type="scientific">Trichoglossum hirsutum</name>
    <dbReference type="NCBI Taxonomy" id="265104"/>
    <lineage>
        <taxon>Eukaryota</taxon>
        <taxon>Fungi</taxon>
        <taxon>Dikarya</taxon>
        <taxon>Ascomycota</taxon>
        <taxon>Pezizomycotina</taxon>
        <taxon>Geoglossomycetes</taxon>
        <taxon>Geoglossales</taxon>
        <taxon>Geoglossaceae</taxon>
        <taxon>Trichoglossum</taxon>
    </lineage>
</organism>
<keyword evidence="8" id="KW-1185">Reference proteome</keyword>
<feature type="binding site" evidence="6">
    <location>
        <position position="137"/>
    </location>
    <ligand>
        <name>Mg(2+)</name>
        <dbReference type="ChEBI" id="CHEBI:18420"/>
        <label>1</label>
        <note>catalytic</note>
    </ligand>
</feature>
<keyword evidence="5 6" id="KW-0460">Magnesium</keyword>
<dbReference type="PANTHER" id="PTHR43200">
    <property type="entry name" value="PHOSPHATASE"/>
    <property type="match status" value="1"/>
</dbReference>
<dbReference type="GO" id="GO:0000103">
    <property type="term" value="P:sulfate assimilation"/>
    <property type="evidence" value="ECO:0007669"/>
    <property type="project" value="TreeGrafter"/>
</dbReference>